<dbReference type="STRING" id="1921803.NIES593_13190"/>
<sequence length="267" mass="28642">MNNAAVAISSALVGVALNVLPAQAVTFKDVTQGILTFEVTGFSSYEPEIPITGQGTFEYSSEPIEGTFVLLSNGEFLFFNDPNDIPNPNDPANPLEFYLMDSLYIDRTQNLHFIKNVDISFSLGSRFSYTQTDLTSGSLSLYSTLLFEPPGSSSFPPGSGGLYSISGNDPRFTPSSLLFEASWFLGYPLGADSYQLSLSNNGTVFGIVSDNLPNIVDFDGTWTAEAIDSSQPPTVSVPEPQPLVMLGASAALGVAVLSKRKPSKNKY</sequence>
<dbReference type="AlphaFoldDB" id="A0A1U7HEX6"/>
<evidence type="ECO:0000256" key="1">
    <source>
        <dbReference type="SAM" id="SignalP"/>
    </source>
</evidence>
<name>A0A1U7HEX6_9CYAN</name>
<evidence type="ECO:0000313" key="3">
    <source>
        <dbReference type="Proteomes" id="UP000186868"/>
    </source>
</evidence>
<gene>
    <name evidence="2" type="ORF">NIES593_13190</name>
</gene>
<feature type="chain" id="PRO_5012165573" description="PEP-CTERM protein-sorting domain-containing protein" evidence="1">
    <location>
        <begin position="25"/>
        <end position="267"/>
    </location>
</feature>
<proteinExistence type="predicted"/>
<evidence type="ECO:0008006" key="4">
    <source>
        <dbReference type="Google" id="ProtNLM"/>
    </source>
</evidence>
<dbReference type="Proteomes" id="UP000186868">
    <property type="component" value="Unassembled WGS sequence"/>
</dbReference>
<reference evidence="2 3" key="1">
    <citation type="submission" date="2016-11" db="EMBL/GenBank/DDBJ databases">
        <title>Draft Genome Sequences of Nine Cyanobacterial Strains from Diverse Habitats.</title>
        <authorList>
            <person name="Zhu T."/>
            <person name="Hou S."/>
            <person name="Lu X."/>
            <person name="Hess W.R."/>
        </authorList>
    </citation>
    <scope>NUCLEOTIDE SEQUENCE [LARGE SCALE GENOMIC DNA]</scope>
    <source>
        <strain evidence="2 3">NIES-593</strain>
    </source>
</reference>
<comment type="caution">
    <text evidence="2">The sequence shown here is derived from an EMBL/GenBank/DDBJ whole genome shotgun (WGS) entry which is preliminary data.</text>
</comment>
<evidence type="ECO:0000313" key="2">
    <source>
        <dbReference type="EMBL" id="OKH22152.1"/>
    </source>
</evidence>
<organism evidence="2 3">
    <name type="scientific">Hydrococcus rivularis NIES-593</name>
    <dbReference type="NCBI Taxonomy" id="1921803"/>
    <lineage>
        <taxon>Bacteria</taxon>
        <taxon>Bacillati</taxon>
        <taxon>Cyanobacteriota</taxon>
        <taxon>Cyanophyceae</taxon>
        <taxon>Pleurocapsales</taxon>
        <taxon>Hydrococcaceae</taxon>
        <taxon>Hydrococcus</taxon>
    </lineage>
</organism>
<feature type="signal peptide" evidence="1">
    <location>
        <begin position="1"/>
        <end position="24"/>
    </location>
</feature>
<protein>
    <recommendedName>
        <fullName evidence="4">PEP-CTERM protein-sorting domain-containing protein</fullName>
    </recommendedName>
</protein>
<dbReference type="EMBL" id="MRCB01000015">
    <property type="protein sequence ID" value="OKH22152.1"/>
    <property type="molecule type" value="Genomic_DNA"/>
</dbReference>
<accession>A0A1U7HEX6</accession>
<keyword evidence="1" id="KW-0732">Signal</keyword>
<keyword evidence="3" id="KW-1185">Reference proteome</keyword>
<dbReference type="RefSeq" id="WP_073600030.1">
    <property type="nucleotide sequence ID" value="NZ_MRCB01000015.1"/>
</dbReference>